<feature type="compositionally biased region" description="Polar residues" evidence="5">
    <location>
        <begin position="151"/>
        <end position="173"/>
    </location>
</feature>
<feature type="signal peptide" evidence="7">
    <location>
        <begin position="1"/>
        <end position="23"/>
    </location>
</feature>
<feature type="region of interest" description="Disordered" evidence="5">
    <location>
        <begin position="226"/>
        <end position="263"/>
    </location>
</feature>
<comment type="subcellular location">
    <subcellularLocation>
        <location evidence="1">Membrane</location>
        <topology evidence="1">Single-pass membrane protein</topology>
    </subcellularLocation>
</comment>
<evidence type="ECO:0008006" key="10">
    <source>
        <dbReference type="Google" id="ProtNLM"/>
    </source>
</evidence>
<evidence type="ECO:0000256" key="2">
    <source>
        <dbReference type="ARBA" id="ARBA00022692"/>
    </source>
</evidence>
<evidence type="ECO:0000256" key="1">
    <source>
        <dbReference type="ARBA" id="ARBA00004167"/>
    </source>
</evidence>
<evidence type="ECO:0000256" key="7">
    <source>
        <dbReference type="SAM" id="SignalP"/>
    </source>
</evidence>
<keyword evidence="4 6" id="KW-0472">Membrane</keyword>
<feature type="chain" id="PRO_5045044220" description="Mid2 domain-containing protein" evidence="7">
    <location>
        <begin position="24"/>
        <end position="263"/>
    </location>
</feature>
<evidence type="ECO:0000313" key="9">
    <source>
        <dbReference type="Proteomes" id="UP001390339"/>
    </source>
</evidence>
<evidence type="ECO:0000313" key="8">
    <source>
        <dbReference type="EMBL" id="KAK8851124.1"/>
    </source>
</evidence>
<dbReference type="PANTHER" id="PTHR15549:SF33">
    <property type="entry name" value="MEMBRANE PROTEIN WSC4, PUTATIVE (AFU_ORTHOLOGUE AFUA_5G09020)-RELATED"/>
    <property type="match status" value="1"/>
</dbReference>
<accession>A0ABR2HR08</accession>
<feature type="transmembrane region" description="Helical" evidence="6">
    <location>
        <begin position="195"/>
        <end position="219"/>
    </location>
</feature>
<dbReference type="PANTHER" id="PTHR15549">
    <property type="entry name" value="PAIRED IMMUNOGLOBULIN-LIKE TYPE 2 RECEPTOR"/>
    <property type="match status" value="1"/>
</dbReference>
<keyword evidence="7" id="KW-0732">Signal</keyword>
<protein>
    <recommendedName>
        <fullName evidence="10">Mid2 domain-containing protein</fullName>
    </recommendedName>
</protein>
<keyword evidence="2 6" id="KW-0812">Transmembrane</keyword>
<feature type="compositionally biased region" description="Low complexity" evidence="5">
    <location>
        <begin position="175"/>
        <end position="190"/>
    </location>
</feature>
<reference evidence="8 9" key="1">
    <citation type="journal article" date="2024" name="IMA Fungus">
        <title>Apiospora arundinis, a panoply of carbohydrate-active enzymes and secondary metabolites.</title>
        <authorList>
            <person name="Sorensen T."/>
            <person name="Petersen C."/>
            <person name="Muurmann A.T."/>
            <person name="Christiansen J.V."/>
            <person name="Brundto M.L."/>
            <person name="Overgaard C.K."/>
            <person name="Boysen A.T."/>
            <person name="Wollenberg R.D."/>
            <person name="Larsen T.O."/>
            <person name="Sorensen J.L."/>
            <person name="Nielsen K.L."/>
            <person name="Sondergaard T.E."/>
        </authorList>
    </citation>
    <scope>NUCLEOTIDE SEQUENCE [LARGE SCALE GENOMIC DNA]</scope>
    <source>
        <strain evidence="8 9">AAU 773</strain>
    </source>
</reference>
<gene>
    <name evidence="8" type="ORF">PGQ11_013603</name>
</gene>
<sequence length="263" mass="28352">MRLAVLWINVAALCEQSLQLGFARPFYTQFAVGPGIYGTNQVWTLGDVQEVVFDTPWPEYRIEFWQNSLVAGARLSEKPAYQQTQGQKLPQRFNWTVTTNELRLSDSPVFFFWLVEVNKSSTTPAKQTSAFFNITEKVGEPHPTPSIGIAPTSTTASPRGTATASAQPTSDDAAQSGTSPTQPTTQKTEGLSTGAMAGIGVGVGIAAVSGVVCAVILCLNWRRKKKQDTGPAPPYYSSQMQYKPPPEAGGGTRMFAELPGSGR</sequence>
<comment type="caution">
    <text evidence="8">The sequence shown here is derived from an EMBL/GenBank/DDBJ whole genome shotgun (WGS) entry which is preliminary data.</text>
</comment>
<name>A0ABR2HR08_9PEZI</name>
<keyword evidence="3 6" id="KW-1133">Transmembrane helix</keyword>
<evidence type="ECO:0000256" key="4">
    <source>
        <dbReference type="ARBA" id="ARBA00023136"/>
    </source>
</evidence>
<evidence type="ECO:0000256" key="6">
    <source>
        <dbReference type="SAM" id="Phobius"/>
    </source>
</evidence>
<evidence type="ECO:0000256" key="5">
    <source>
        <dbReference type="SAM" id="MobiDB-lite"/>
    </source>
</evidence>
<keyword evidence="9" id="KW-1185">Reference proteome</keyword>
<proteinExistence type="predicted"/>
<evidence type="ECO:0000256" key="3">
    <source>
        <dbReference type="ARBA" id="ARBA00022989"/>
    </source>
</evidence>
<feature type="region of interest" description="Disordered" evidence="5">
    <location>
        <begin position="141"/>
        <end position="190"/>
    </location>
</feature>
<dbReference type="EMBL" id="JAPCWZ010000009">
    <property type="protein sequence ID" value="KAK8851124.1"/>
    <property type="molecule type" value="Genomic_DNA"/>
</dbReference>
<dbReference type="Proteomes" id="UP001390339">
    <property type="component" value="Unassembled WGS sequence"/>
</dbReference>
<dbReference type="InterPro" id="IPR051694">
    <property type="entry name" value="Immunoregulatory_rcpt-like"/>
</dbReference>
<organism evidence="8 9">
    <name type="scientific">Apiospora arundinis</name>
    <dbReference type="NCBI Taxonomy" id="335852"/>
    <lineage>
        <taxon>Eukaryota</taxon>
        <taxon>Fungi</taxon>
        <taxon>Dikarya</taxon>
        <taxon>Ascomycota</taxon>
        <taxon>Pezizomycotina</taxon>
        <taxon>Sordariomycetes</taxon>
        <taxon>Xylariomycetidae</taxon>
        <taxon>Amphisphaeriales</taxon>
        <taxon>Apiosporaceae</taxon>
        <taxon>Apiospora</taxon>
    </lineage>
</organism>